<reference evidence="3" key="1">
    <citation type="submission" date="2013-12" db="EMBL/GenBank/DDBJ databases">
        <title>Genome sequences of Streptococcus thermophilus strains MTH17CL396 and M17PTZA496 isolated from Fontina cheese in Valle d'Aosta region (Italy).</title>
        <authorList>
            <person name="Treu L."/>
            <person name="Giacomini A."/>
            <person name="Corich V."/>
            <person name="Vendramin V."/>
            <person name="Bovo B."/>
        </authorList>
    </citation>
    <scope>NUCLEOTIDE SEQUENCE [LARGE SCALE GENOMIC DNA]</scope>
    <source>
        <strain evidence="3">M17PTZA496</strain>
    </source>
</reference>
<dbReference type="Proteomes" id="UP000024559">
    <property type="component" value="Chromosome"/>
</dbReference>
<dbReference type="SUPFAM" id="SSF159006">
    <property type="entry name" value="YopX-like"/>
    <property type="match status" value="1"/>
</dbReference>
<dbReference type="InterPro" id="IPR019096">
    <property type="entry name" value="YopX_protein"/>
</dbReference>
<gene>
    <name evidence="2" type="ORF">X841_03665</name>
</gene>
<dbReference type="EMBL" id="AZJT01000023">
    <property type="protein sequence ID" value="ETW90638.1"/>
    <property type="molecule type" value="Genomic_DNA"/>
</dbReference>
<accession>A0A0E2QIM6</accession>
<dbReference type="PATRIC" id="fig|1433289.7.peg.739"/>
<dbReference type="InterPro" id="IPR023385">
    <property type="entry name" value="YopX-like_C"/>
</dbReference>
<dbReference type="Pfam" id="PF09643">
    <property type="entry name" value="YopX"/>
    <property type="match status" value="1"/>
</dbReference>
<sequence>MNLKFRACDKDGQKMFSEDELIIWNNNVYANDSEKLSCDYLKGWSIDGQYLMQSTGLTDKNGKEIFEGDVVTDGQTVGDIKHHQTYGFYMIDDKGIERFFSDGNCIEDFEEDAETISEILEIIGNIYENTELLEERL</sequence>
<evidence type="ECO:0000259" key="1">
    <source>
        <dbReference type="Pfam" id="PF09643"/>
    </source>
</evidence>
<evidence type="ECO:0000313" key="2">
    <source>
        <dbReference type="EMBL" id="ETW90638.1"/>
    </source>
</evidence>
<feature type="domain" description="YopX protein" evidence="1">
    <location>
        <begin position="4"/>
        <end position="134"/>
    </location>
</feature>
<dbReference type="HOGENOM" id="CLU_107462_3_1_9"/>
<dbReference type="NCBIfam" id="TIGR01671">
    <property type="entry name" value="phage_TIGR01671"/>
    <property type="match status" value="1"/>
</dbReference>
<dbReference type="Gene3D" id="2.30.30.290">
    <property type="entry name" value="YopX-like domains"/>
    <property type="match status" value="1"/>
</dbReference>
<comment type="caution">
    <text evidence="2">The sequence shown here is derived from an EMBL/GenBank/DDBJ whole genome shotgun (WGS) entry which is preliminary data.</text>
</comment>
<evidence type="ECO:0000313" key="3">
    <source>
        <dbReference type="Proteomes" id="UP000024559"/>
    </source>
</evidence>
<proteinExistence type="predicted"/>
<dbReference type="RefSeq" id="WP_084828628.1">
    <property type="nucleotide sequence ID" value="NZ_CM002372.1"/>
</dbReference>
<organism evidence="2 3">
    <name type="scientific">Streptococcus thermophilus M17PTZA496</name>
    <dbReference type="NCBI Taxonomy" id="1433289"/>
    <lineage>
        <taxon>Bacteria</taxon>
        <taxon>Bacillati</taxon>
        <taxon>Bacillota</taxon>
        <taxon>Bacilli</taxon>
        <taxon>Lactobacillales</taxon>
        <taxon>Streptococcaceae</taxon>
        <taxon>Streptococcus</taxon>
    </lineage>
</organism>
<name>A0A0E2QIM6_STRTR</name>
<dbReference type="AlphaFoldDB" id="A0A0E2QIM6"/>
<dbReference type="InterPro" id="IPR010024">
    <property type="entry name" value="CHP16711"/>
</dbReference>
<protein>
    <recommendedName>
        <fullName evidence="1">YopX protein domain-containing protein</fullName>
    </recommendedName>
</protein>